<gene>
    <name evidence="1" type="ORF">CYCCA115_LOCUS15523</name>
</gene>
<keyword evidence="2" id="KW-1185">Reference proteome</keyword>
<sequence>MSDDGNSLFIRGENAKGIWERELVTSGTEVGKPEFEPLLVPIMTADSEKVEAETWWEGGGAIHVSILHGVLKQYGGGAFESRRFLEDDRNASAAAHFISKMYQESPVCRLNRE</sequence>
<protein>
    <submittedName>
        <fullName evidence="1">Uncharacterized protein</fullName>
    </submittedName>
</protein>
<name>A0AAD2FWT8_9STRA</name>
<accession>A0AAD2FWT8</accession>
<evidence type="ECO:0000313" key="2">
    <source>
        <dbReference type="Proteomes" id="UP001295423"/>
    </source>
</evidence>
<dbReference type="EMBL" id="CAKOGP040001871">
    <property type="protein sequence ID" value="CAJ1954964.1"/>
    <property type="molecule type" value="Genomic_DNA"/>
</dbReference>
<dbReference type="AlphaFoldDB" id="A0AAD2FWT8"/>
<organism evidence="1 2">
    <name type="scientific">Cylindrotheca closterium</name>
    <dbReference type="NCBI Taxonomy" id="2856"/>
    <lineage>
        <taxon>Eukaryota</taxon>
        <taxon>Sar</taxon>
        <taxon>Stramenopiles</taxon>
        <taxon>Ochrophyta</taxon>
        <taxon>Bacillariophyta</taxon>
        <taxon>Bacillariophyceae</taxon>
        <taxon>Bacillariophycidae</taxon>
        <taxon>Bacillariales</taxon>
        <taxon>Bacillariaceae</taxon>
        <taxon>Cylindrotheca</taxon>
    </lineage>
</organism>
<dbReference type="Proteomes" id="UP001295423">
    <property type="component" value="Unassembled WGS sequence"/>
</dbReference>
<comment type="caution">
    <text evidence="1">The sequence shown here is derived from an EMBL/GenBank/DDBJ whole genome shotgun (WGS) entry which is preliminary data.</text>
</comment>
<proteinExistence type="predicted"/>
<evidence type="ECO:0000313" key="1">
    <source>
        <dbReference type="EMBL" id="CAJ1954964.1"/>
    </source>
</evidence>
<reference evidence="1" key="1">
    <citation type="submission" date="2023-08" db="EMBL/GenBank/DDBJ databases">
        <authorList>
            <person name="Audoor S."/>
            <person name="Bilcke G."/>
        </authorList>
    </citation>
    <scope>NUCLEOTIDE SEQUENCE</scope>
</reference>